<accession>A0A0A8YKU8</accession>
<name>A0A0A8YKU8_ARUDO</name>
<proteinExistence type="predicted"/>
<dbReference type="EMBL" id="GBRH01270899">
    <property type="protein sequence ID" value="JAD26996.1"/>
    <property type="molecule type" value="Transcribed_RNA"/>
</dbReference>
<reference evidence="1" key="1">
    <citation type="submission" date="2014-09" db="EMBL/GenBank/DDBJ databases">
        <authorList>
            <person name="Magalhaes I.L.F."/>
            <person name="Oliveira U."/>
            <person name="Santos F.R."/>
            <person name="Vidigal T.H.D.A."/>
            <person name="Brescovit A.D."/>
            <person name="Santos A.J."/>
        </authorList>
    </citation>
    <scope>NUCLEOTIDE SEQUENCE</scope>
    <source>
        <tissue evidence="1">Shoot tissue taken approximately 20 cm above the soil surface</tissue>
    </source>
</reference>
<protein>
    <submittedName>
        <fullName evidence="1">Uncharacterized protein</fullName>
    </submittedName>
</protein>
<organism evidence="1">
    <name type="scientific">Arundo donax</name>
    <name type="common">Giant reed</name>
    <name type="synonym">Donax arundinaceus</name>
    <dbReference type="NCBI Taxonomy" id="35708"/>
    <lineage>
        <taxon>Eukaryota</taxon>
        <taxon>Viridiplantae</taxon>
        <taxon>Streptophyta</taxon>
        <taxon>Embryophyta</taxon>
        <taxon>Tracheophyta</taxon>
        <taxon>Spermatophyta</taxon>
        <taxon>Magnoliopsida</taxon>
        <taxon>Liliopsida</taxon>
        <taxon>Poales</taxon>
        <taxon>Poaceae</taxon>
        <taxon>PACMAD clade</taxon>
        <taxon>Arundinoideae</taxon>
        <taxon>Arundineae</taxon>
        <taxon>Arundo</taxon>
    </lineage>
</organism>
<sequence length="10" mass="1096">MGLEWAVHGP</sequence>
<reference evidence="1" key="2">
    <citation type="journal article" date="2015" name="Data Brief">
        <title>Shoot transcriptome of the giant reed, Arundo donax.</title>
        <authorList>
            <person name="Barrero R.A."/>
            <person name="Guerrero F.D."/>
            <person name="Moolhuijzen P."/>
            <person name="Goolsby J.A."/>
            <person name="Tidwell J."/>
            <person name="Bellgard S.E."/>
            <person name="Bellgard M.I."/>
        </authorList>
    </citation>
    <scope>NUCLEOTIDE SEQUENCE</scope>
    <source>
        <tissue evidence="1">Shoot tissue taken approximately 20 cm above the soil surface</tissue>
    </source>
</reference>
<evidence type="ECO:0000313" key="1">
    <source>
        <dbReference type="EMBL" id="JAD26996.1"/>
    </source>
</evidence>